<evidence type="ECO:0000313" key="3">
    <source>
        <dbReference type="EMBL" id="KAF2429283.1"/>
    </source>
</evidence>
<comment type="caution">
    <text evidence="3">The sequence shown here is derived from an EMBL/GenBank/DDBJ whole genome shotgun (WGS) entry which is preliminary data.</text>
</comment>
<name>A0A9P4NPU2_9PEZI</name>
<dbReference type="EMBL" id="MU007048">
    <property type="protein sequence ID" value="KAF2429283.1"/>
    <property type="molecule type" value="Genomic_DNA"/>
</dbReference>
<keyword evidence="2" id="KW-0472">Membrane</keyword>
<keyword evidence="4" id="KW-1185">Reference proteome</keyword>
<dbReference type="AlphaFoldDB" id="A0A9P4NPU2"/>
<protein>
    <recommendedName>
        <fullName evidence="5">Mid2 domain-containing protein</fullName>
    </recommendedName>
</protein>
<accession>A0A9P4NPU2</accession>
<feature type="compositionally biased region" description="Low complexity" evidence="1">
    <location>
        <begin position="133"/>
        <end position="162"/>
    </location>
</feature>
<sequence>MALQQSQIISHAMPIKNPACAAHRIDLELARTTVVPTTSVTTPDGGGTVWRQSCTSSSWFGEGCVDLCVTGNYTNIDGSSVAANTADIPLTMCSDGSICCGMRNTNCCANKEGYWLVKGQVYAYNSKPGTQTNTAAAASSSTTGSSRGTSTSDSTESKTTPSASFSGTVLSTTPIISASSADPNKPVDLASKIGLGVGLGVGITLILLVGVCLLLLLKRRRATVSTSGGGHDEAEKEHTGYMHDFNPYQAPAYDNNQTNDALRVEHPRAGPFELGGR</sequence>
<dbReference type="Proteomes" id="UP000800235">
    <property type="component" value="Unassembled WGS sequence"/>
</dbReference>
<keyword evidence="2" id="KW-1133">Transmembrane helix</keyword>
<feature type="region of interest" description="Disordered" evidence="1">
    <location>
        <begin position="133"/>
        <end position="166"/>
    </location>
</feature>
<gene>
    <name evidence="3" type="ORF">EJ08DRAFT_735054</name>
</gene>
<evidence type="ECO:0000256" key="2">
    <source>
        <dbReference type="SAM" id="Phobius"/>
    </source>
</evidence>
<reference evidence="3" key="1">
    <citation type="journal article" date="2020" name="Stud. Mycol.">
        <title>101 Dothideomycetes genomes: a test case for predicting lifestyles and emergence of pathogens.</title>
        <authorList>
            <person name="Haridas S."/>
            <person name="Albert R."/>
            <person name="Binder M."/>
            <person name="Bloem J."/>
            <person name="Labutti K."/>
            <person name="Salamov A."/>
            <person name="Andreopoulos B."/>
            <person name="Baker S."/>
            <person name="Barry K."/>
            <person name="Bills G."/>
            <person name="Bluhm B."/>
            <person name="Cannon C."/>
            <person name="Castanera R."/>
            <person name="Culley D."/>
            <person name="Daum C."/>
            <person name="Ezra D."/>
            <person name="Gonzalez J."/>
            <person name="Henrissat B."/>
            <person name="Kuo A."/>
            <person name="Liang C."/>
            <person name="Lipzen A."/>
            <person name="Lutzoni F."/>
            <person name="Magnuson J."/>
            <person name="Mondo S."/>
            <person name="Nolan M."/>
            <person name="Ohm R."/>
            <person name="Pangilinan J."/>
            <person name="Park H.-J."/>
            <person name="Ramirez L."/>
            <person name="Alfaro M."/>
            <person name="Sun H."/>
            <person name="Tritt A."/>
            <person name="Yoshinaga Y."/>
            <person name="Zwiers L.-H."/>
            <person name="Turgeon B."/>
            <person name="Goodwin S."/>
            <person name="Spatafora J."/>
            <person name="Crous P."/>
            <person name="Grigoriev I."/>
        </authorList>
    </citation>
    <scope>NUCLEOTIDE SEQUENCE</scope>
    <source>
        <strain evidence="3">CBS 130266</strain>
    </source>
</reference>
<evidence type="ECO:0000313" key="4">
    <source>
        <dbReference type="Proteomes" id="UP000800235"/>
    </source>
</evidence>
<evidence type="ECO:0008006" key="5">
    <source>
        <dbReference type="Google" id="ProtNLM"/>
    </source>
</evidence>
<dbReference type="OrthoDB" id="3797831at2759"/>
<proteinExistence type="predicted"/>
<organism evidence="3 4">
    <name type="scientific">Tothia fuscella</name>
    <dbReference type="NCBI Taxonomy" id="1048955"/>
    <lineage>
        <taxon>Eukaryota</taxon>
        <taxon>Fungi</taxon>
        <taxon>Dikarya</taxon>
        <taxon>Ascomycota</taxon>
        <taxon>Pezizomycotina</taxon>
        <taxon>Dothideomycetes</taxon>
        <taxon>Pleosporomycetidae</taxon>
        <taxon>Venturiales</taxon>
        <taxon>Cylindrosympodiaceae</taxon>
        <taxon>Tothia</taxon>
    </lineage>
</organism>
<keyword evidence="2" id="KW-0812">Transmembrane</keyword>
<evidence type="ECO:0000256" key="1">
    <source>
        <dbReference type="SAM" id="MobiDB-lite"/>
    </source>
</evidence>
<feature type="transmembrane region" description="Helical" evidence="2">
    <location>
        <begin position="193"/>
        <end position="217"/>
    </location>
</feature>